<protein>
    <submittedName>
        <fullName evidence="1">Uncharacterized protein</fullName>
    </submittedName>
</protein>
<name>A0A1Y0E7Y0_9RHOB</name>
<gene>
    <name evidence="1" type="ORF">LOKVESSMR4R_00374</name>
</gene>
<reference evidence="1 2" key="1">
    <citation type="submission" date="2017-05" db="EMBL/GenBank/DDBJ databases">
        <title>Genome Sequence of Loktanella vestfoldensis Strain SMR4r Isolated from a Culture of the Diatom Skeletonema marinoi.</title>
        <authorList>
            <person name="Topel M."/>
            <person name="Pinder M.I.M."/>
            <person name="Johansson O.N."/>
            <person name="Kourtchenko O."/>
            <person name="Godhe A."/>
            <person name="Clarke A.K."/>
        </authorList>
    </citation>
    <scope>NUCLEOTIDE SEQUENCE [LARGE SCALE GENOMIC DNA]</scope>
    <source>
        <strain evidence="1 2">SMR4r</strain>
    </source>
</reference>
<organism evidence="1 2">
    <name type="scientific">Yoonia vestfoldensis</name>
    <dbReference type="NCBI Taxonomy" id="245188"/>
    <lineage>
        <taxon>Bacteria</taxon>
        <taxon>Pseudomonadati</taxon>
        <taxon>Pseudomonadota</taxon>
        <taxon>Alphaproteobacteria</taxon>
        <taxon>Rhodobacterales</taxon>
        <taxon>Paracoccaceae</taxon>
        <taxon>Yoonia</taxon>
    </lineage>
</organism>
<evidence type="ECO:0000313" key="1">
    <source>
        <dbReference type="EMBL" id="ART99713.1"/>
    </source>
</evidence>
<proteinExistence type="predicted"/>
<sequence length="42" mass="4466">MCIFILPVNKAASEHLQASVTLLAGNAVATPAMRACQSNFYI</sequence>
<accession>A0A1Y0E7Y0</accession>
<evidence type="ECO:0000313" key="2">
    <source>
        <dbReference type="Proteomes" id="UP000195273"/>
    </source>
</evidence>
<dbReference type="Proteomes" id="UP000195273">
    <property type="component" value="Chromosome"/>
</dbReference>
<dbReference type="KEGG" id="lvs:LOKVESSMR4R_00374"/>
<dbReference type="AlphaFoldDB" id="A0A1Y0E7Y0"/>
<dbReference type="EMBL" id="CP021431">
    <property type="protein sequence ID" value="ART99713.1"/>
    <property type="molecule type" value="Genomic_DNA"/>
</dbReference>
<keyword evidence="2" id="KW-1185">Reference proteome</keyword>